<dbReference type="EMBL" id="BARU01023227">
    <property type="protein sequence ID" value="GAH50689.1"/>
    <property type="molecule type" value="Genomic_DNA"/>
</dbReference>
<dbReference type="AlphaFoldDB" id="X1HA18"/>
<protein>
    <submittedName>
        <fullName evidence="1">Uncharacterized protein</fullName>
    </submittedName>
</protein>
<proteinExistence type="predicted"/>
<sequence length="278" mass="31308">SKIGPQLFFGGPGDDKGHLYPIWSRSIVQNYPSEGFRLPLQEYIRNGYDASDMLCLVPHTMKDSFSYVAEHVTDDAAVTIIERLISSVRTIISENKVIGGWEQHLSWLEKVLSEVWHNRGPYPGLGSALIYLGCRSGMSFQREIIKTVSDKKENPWSFVEAILEGRRSPTFPGHTKNLLEASGRWRSEPEIRKALLRLLTRFEVTPDQVERVMHPTKRKDSGISVDESAIIDNPYLLSELDLGGENSDPLDFDMIDHGMLPSPDIADASIEPVKNDDD</sequence>
<feature type="non-terminal residue" evidence="1">
    <location>
        <position position="278"/>
    </location>
</feature>
<name>X1HA18_9ZZZZ</name>
<gene>
    <name evidence="1" type="ORF">S03H2_37722</name>
</gene>
<reference evidence="1" key="1">
    <citation type="journal article" date="2014" name="Front. Microbiol.">
        <title>High frequency of phylogenetically diverse reductive dehalogenase-homologous genes in deep subseafloor sedimentary metagenomes.</title>
        <authorList>
            <person name="Kawai M."/>
            <person name="Futagami T."/>
            <person name="Toyoda A."/>
            <person name="Takaki Y."/>
            <person name="Nishi S."/>
            <person name="Hori S."/>
            <person name="Arai W."/>
            <person name="Tsubouchi T."/>
            <person name="Morono Y."/>
            <person name="Uchiyama I."/>
            <person name="Ito T."/>
            <person name="Fujiyama A."/>
            <person name="Inagaki F."/>
            <person name="Takami H."/>
        </authorList>
    </citation>
    <scope>NUCLEOTIDE SEQUENCE</scope>
    <source>
        <strain evidence="1">Expedition CK06-06</strain>
    </source>
</reference>
<feature type="non-terminal residue" evidence="1">
    <location>
        <position position="1"/>
    </location>
</feature>
<accession>X1HA18</accession>
<comment type="caution">
    <text evidence="1">The sequence shown here is derived from an EMBL/GenBank/DDBJ whole genome shotgun (WGS) entry which is preliminary data.</text>
</comment>
<organism evidence="1">
    <name type="scientific">marine sediment metagenome</name>
    <dbReference type="NCBI Taxonomy" id="412755"/>
    <lineage>
        <taxon>unclassified sequences</taxon>
        <taxon>metagenomes</taxon>
        <taxon>ecological metagenomes</taxon>
    </lineage>
</organism>
<evidence type="ECO:0000313" key="1">
    <source>
        <dbReference type="EMBL" id="GAH50689.1"/>
    </source>
</evidence>